<dbReference type="WBParaSite" id="JU765_v2.g6441.t1">
    <property type="protein sequence ID" value="JU765_v2.g6441.t1"/>
    <property type="gene ID" value="JU765_v2.g6441"/>
</dbReference>
<protein>
    <submittedName>
        <fullName evidence="2">Uncharacterized protein</fullName>
    </submittedName>
</protein>
<evidence type="ECO:0000313" key="2">
    <source>
        <dbReference type="WBParaSite" id="JU765_v2.g6441.t1"/>
    </source>
</evidence>
<dbReference type="Proteomes" id="UP000887576">
    <property type="component" value="Unplaced"/>
</dbReference>
<accession>A0AC34RFH5</accession>
<name>A0AC34RFH5_9BILA</name>
<reference evidence="2" key="1">
    <citation type="submission" date="2022-11" db="UniProtKB">
        <authorList>
            <consortium name="WormBaseParasite"/>
        </authorList>
    </citation>
    <scope>IDENTIFICATION</scope>
</reference>
<organism evidence="1 2">
    <name type="scientific">Panagrolaimus sp. JU765</name>
    <dbReference type="NCBI Taxonomy" id="591449"/>
    <lineage>
        <taxon>Eukaryota</taxon>
        <taxon>Metazoa</taxon>
        <taxon>Ecdysozoa</taxon>
        <taxon>Nematoda</taxon>
        <taxon>Chromadorea</taxon>
        <taxon>Rhabditida</taxon>
        <taxon>Tylenchina</taxon>
        <taxon>Panagrolaimomorpha</taxon>
        <taxon>Panagrolaimoidea</taxon>
        <taxon>Panagrolaimidae</taxon>
        <taxon>Panagrolaimus</taxon>
    </lineage>
</organism>
<proteinExistence type="predicted"/>
<evidence type="ECO:0000313" key="1">
    <source>
        <dbReference type="Proteomes" id="UP000887576"/>
    </source>
</evidence>
<sequence>MATTFTNTYETSKNIVLLIIGSCLCWIYGLGNFLCWNVFYVDISLLSTVSYCISIVDFICIIILWRINRYAKKIRSSSVLALTTRYQIDENVRMTTYIAPFLLLGTVFTIIAGLGSEYLEHLFGVTSKHPCSALIYYLLLNLMVLIIYIYETCMKFGIEEKLEDLLRETRIWKHYKFHKNPLITDEGNHYFQELRKVWNS</sequence>